<dbReference type="EMBL" id="AP015029">
    <property type="protein sequence ID" value="BAW22795.1"/>
    <property type="molecule type" value="Genomic_DNA"/>
</dbReference>
<gene>
    <name evidence="2" type="primary">tssK</name>
    <name evidence="2" type="ORF">ID616_10685</name>
    <name evidence="1" type="ORF">KF715C_ch22220</name>
</gene>
<dbReference type="Proteomes" id="UP000218731">
    <property type="component" value="Chromosome 1"/>
</dbReference>
<dbReference type="InterPro" id="IPR010263">
    <property type="entry name" value="T6SS_TssK"/>
</dbReference>
<evidence type="ECO:0000313" key="2">
    <source>
        <dbReference type="EMBL" id="QOD00117.1"/>
    </source>
</evidence>
<evidence type="ECO:0000313" key="4">
    <source>
        <dbReference type="Proteomes" id="UP000516786"/>
    </source>
</evidence>
<dbReference type="PANTHER" id="PTHR35566:SF1">
    <property type="entry name" value="TYPE VI SECRETION SYSTEM BASEPLATE COMPONENT TSSK1"/>
    <property type="match status" value="1"/>
</dbReference>
<accession>A0A1L7NBE8</accession>
<dbReference type="NCBIfam" id="TIGR03353">
    <property type="entry name" value="VI_chp_4"/>
    <property type="match status" value="1"/>
</dbReference>
<reference evidence="1 3" key="1">
    <citation type="submission" date="2015-11" db="EMBL/GenBank/DDBJ databases">
        <title>Complete genome sequencing of a biphenyl-degrading bacterium, Pseudomonas putida KF715 (=NBRC110667).</title>
        <authorList>
            <person name="Suenaga H."/>
            <person name="Fujihara N."/>
            <person name="Watanabe T."/>
            <person name="Hirose J."/>
            <person name="Kimura N."/>
            <person name="Yamazoe A."/>
            <person name="Hosoyama A."/>
            <person name="Shimodaira J."/>
            <person name="Furukawa K."/>
        </authorList>
    </citation>
    <scope>NUCLEOTIDE SEQUENCE [LARGE SCALE GENOMIC DNA]</scope>
    <source>
        <strain evidence="1 3">KF715</strain>
    </source>
</reference>
<dbReference type="Proteomes" id="UP000516786">
    <property type="component" value="Chromosome"/>
</dbReference>
<protein>
    <submittedName>
        <fullName evidence="1">Type VI secretion protein</fullName>
    </submittedName>
    <submittedName>
        <fullName evidence="2">Type VI secretion system baseplate subunit TssK</fullName>
    </submittedName>
</protein>
<dbReference type="PANTHER" id="PTHR35566">
    <property type="entry name" value="BLR3599 PROTEIN"/>
    <property type="match status" value="1"/>
</dbReference>
<sequence>MSSRNPVLWPEGLFVKPQHFQQAARASEAALHQRLASLNAAFYGFSELQLNDEYLSLGKIAITRARGVMPDGTVFDIPADLPPPPPLEIDDDACKDSEVYLCLPLRTNGGREVSWPDNAANFRYTAQAQEIKDTHTADGDLVQVDLAVPNLQLRRTTEDSSAYTRLALARILGRRPDGSVQLDEAFYPTSVSVRAVPALQRFLDEITNTLRERARGLATRIGASGQSGIADIRDFNLLQAMNRWWPCFQHLARQAQTHPEQLYLCMSQACGEFVTFTDQNRLPQEYPAYHHTALRASFKPLEDTLRRSLSTVLQPRAVSLPLESEQFGVMTTTLQDRRLIDEADFILAVRADLPPQTLRQMFIQKAKITSLESLSNLVPLQLPGIPLLPLPVAPRDLPFHAGFSYFELDRRDPAWACMAKANGFGIHIAGDFPGLELQFWAIRSE</sequence>
<dbReference type="RefSeq" id="WP_096425929.1">
    <property type="nucleotide sequence ID" value="NZ_AP015029.1"/>
</dbReference>
<reference evidence="2 4" key="2">
    <citation type="submission" date="2020-09" db="EMBL/GenBank/DDBJ databases">
        <title>Co-existence of a novel multidrug-resistance efflux pump with carbapenem resistance gene blaVIM-2 in one megaplasmid in Pseudomonas putida.</title>
        <authorList>
            <person name="Peng K."/>
            <person name="Li R."/>
        </authorList>
    </citation>
    <scope>NUCLEOTIDE SEQUENCE [LARGE SCALE GENOMIC DNA]</scope>
    <source>
        <strain evidence="2 4">ZXPA-20</strain>
    </source>
</reference>
<evidence type="ECO:0000313" key="3">
    <source>
        <dbReference type="Proteomes" id="UP000218731"/>
    </source>
</evidence>
<evidence type="ECO:0000313" key="1">
    <source>
        <dbReference type="EMBL" id="BAW22795.1"/>
    </source>
</evidence>
<dbReference type="EMBL" id="CP061723">
    <property type="protein sequence ID" value="QOD00117.1"/>
    <property type="molecule type" value="Genomic_DNA"/>
</dbReference>
<dbReference type="Pfam" id="PF05936">
    <property type="entry name" value="T6SS_VasE"/>
    <property type="match status" value="1"/>
</dbReference>
<dbReference type="AlphaFoldDB" id="A0A1L7NBE8"/>
<organism evidence="1 3">
    <name type="scientific">Pseudomonas putida</name>
    <name type="common">Arthrobacter siderocapsulatus</name>
    <dbReference type="NCBI Taxonomy" id="303"/>
    <lineage>
        <taxon>Bacteria</taxon>
        <taxon>Pseudomonadati</taxon>
        <taxon>Pseudomonadota</taxon>
        <taxon>Gammaproteobacteria</taxon>
        <taxon>Pseudomonadales</taxon>
        <taxon>Pseudomonadaceae</taxon>
        <taxon>Pseudomonas</taxon>
    </lineage>
</organism>
<proteinExistence type="predicted"/>
<name>A0A1L7NBE8_PSEPU</name>